<feature type="transmembrane region" description="Helical" evidence="1">
    <location>
        <begin position="432"/>
        <end position="451"/>
    </location>
</feature>
<feature type="transmembrane region" description="Helical" evidence="1">
    <location>
        <begin position="877"/>
        <end position="897"/>
    </location>
</feature>
<feature type="transmembrane region" description="Helical" evidence="1">
    <location>
        <begin position="405"/>
        <end position="426"/>
    </location>
</feature>
<name>D0LP02_HALO1</name>
<keyword evidence="1" id="KW-1133">Transmembrane helix</keyword>
<feature type="transmembrane region" description="Helical" evidence="1">
    <location>
        <begin position="937"/>
        <end position="958"/>
    </location>
</feature>
<proteinExistence type="predicted"/>
<sequence>MRDRDQIAIIERALRRWRRAQLIDAATYQRLWAAREDAAAHEDTTAPALGASAPAPADPASAAHAALAEAVADAAVVADIAILDRAAGNRPLDIETRVGPELERELLGEVAFHEQLAASMPAGDAPGEVVAAHQQEAARRIVERDSLWSRAIRPFLLANAFWLAGALLIVTGSIYFLQLAWEHLPSVPLHAVVAATLHGYGAAFFGVGYLLCRKREAYGVGRILCAFAFALLPLGSVAVGEFGRVAVDNAGALGAGLALLAAALALALQGFIIAVVAGLYERGAMRPTLVAGLGLALLTMLAPTVAMLWRPLQAAVPAAAPLLVLGLVALGWGFALLVRGRVLLHMSVQLFGGAMLWSFLVLLVHAQLSDPVPVYFLAPVAAALAVLLVRADHGLRMLLAEQPRLTGWGSGFYALAGLALVSAVLALDGRGLFVSVRLNVLACAIAATGLYAQAAARYGAAPFTWLACAAGLLLYYFLPAPFTGLLDYLRSAAESSLGYGDEPLPLAFYGLTLSPYLAILIALERKLAPRRDDIARALQRCVLALSALLVLLPLEAIETDLRPAAWTWPLFVAGAFVAARVYARPWLRYLGHLGAILSLIVLARLLVPALAPGPLLGIHALAFALLALRWRSRPHLAFAAALGAVAALLSLALTPSLLRRDPTWTELLATLSLSGVSCALLAHRLGSRIAAYIASAHALGLAITACIAAGASSGAGVAVFCALTALAAAIAWRTRDQPDDARAVRLLANPASDGAVVSVLVAALVALVGGAILTIPVALCAAALAVGTRNARTTAVAALAFALSVGVVLERYGHHVWRLGEVVAGCALLLVAARIPSTWPRYIRRHAALTLIGLGVVGLGLYGCVQLMSEVAGEVTWTSHTFAGLCAVSLALARLWWTRARWTRLWAALWPPLALLAAQAGAIAAAAALSTGRHPDAAVAAPMALSALLSALGFDLLARRLHRQASAPPRPGVARLPAYAQIALYAAAGLSFAAILGCLPQRPAVVHAIGFGTLAAVALRLWMLGRKRLESRWYWTLLALATGGYLLLRKATALASLDPALDVAVAVVAGHIALWTPHALRLQPLAHPARRPLRAAALLWPFAALIQLSALTTPGLIALFLALSAHHAIAAWRWPQRALWLLALACGDVALLAFWEYLGWTAYLLYTLPVTLSLLLATHLYGVLLRQRGRHLGRSAVLLLFFGIALQQALSAVQPVQGLVLVPILCLVALAAGTVLRVRAYALTGVAFLALDLAAHLLRYGLESRILGAVFLTALGLVVIACMVVFSLERERLLRRYSAIIGQLRTWD</sequence>
<feature type="transmembrane region" description="Helical" evidence="1">
    <location>
        <begin position="252"/>
        <end position="277"/>
    </location>
</feature>
<gene>
    <name evidence="2" type="ordered locus">Hoch_6358</name>
</gene>
<evidence type="ECO:0000256" key="1">
    <source>
        <dbReference type="SAM" id="Phobius"/>
    </source>
</evidence>
<feature type="transmembrane region" description="Helical" evidence="1">
    <location>
        <begin position="189"/>
        <end position="211"/>
    </location>
</feature>
<dbReference type="HOGENOM" id="CLU_260901_0_0_7"/>
<protein>
    <recommendedName>
        <fullName evidence="4">DUF2157 domain-containing protein</fullName>
    </recommendedName>
</protein>
<feature type="transmembrane region" description="Helical" evidence="1">
    <location>
        <begin position="463"/>
        <end position="486"/>
    </location>
</feature>
<dbReference type="Proteomes" id="UP000001880">
    <property type="component" value="Chromosome"/>
</dbReference>
<keyword evidence="3" id="KW-1185">Reference proteome</keyword>
<feature type="transmembrane region" description="Helical" evidence="1">
    <location>
        <begin position="791"/>
        <end position="809"/>
    </location>
</feature>
<feature type="transmembrane region" description="Helical" evidence="1">
    <location>
        <begin position="374"/>
        <end position="393"/>
    </location>
</feature>
<evidence type="ECO:0000313" key="3">
    <source>
        <dbReference type="Proteomes" id="UP000001880"/>
    </source>
</evidence>
<feature type="transmembrane region" description="Helical" evidence="1">
    <location>
        <begin position="1192"/>
        <end position="1210"/>
    </location>
</feature>
<feature type="transmembrane region" description="Helical" evidence="1">
    <location>
        <begin position="1006"/>
        <end position="1025"/>
    </location>
</feature>
<feature type="transmembrane region" description="Helical" evidence="1">
    <location>
        <begin position="1098"/>
        <end position="1126"/>
    </location>
</feature>
<dbReference type="STRING" id="502025.Hoch_6358"/>
<feature type="transmembrane region" description="Helical" evidence="1">
    <location>
        <begin position="909"/>
        <end position="930"/>
    </location>
</feature>
<dbReference type="eggNOG" id="COG4223">
    <property type="taxonomic scope" value="Bacteria"/>
</dbReference>
<organism evidence="2 3">
    <name type="scientific">Haliangium ochraceum (strain DSM 14365 / JCM 11303 / SMP-2)</name>
    <dbReference type="NCBI Taxonomy" id="502025"/>
    <lineage>
        <taxon>Bacteria</taxon>
        <taxon>Pseudomonadati</taxon>
        <taxon>Myxococcota</taxon>
        <taxon>Polyangia</taxon>
        <taxon>Haliangiales</taxon>
        <taxon>Kofleriaceae</taxon>
        <taxon>Haliangium</taxon>
    </lineage>
</organism>
<keyword evidence="1" id="KW-0812">Transmembrane</keyword>
<feature type="transmembrane region" description="Helical" evidence="1">
    <location>
        <begin position="350"/>
        <end position="368"/>
    </location>
</feature>
<feature type="transmembrane region" description="Helical" evidence="1">
    <location>
        <begin position="289"/>
        <end position="309"/>
    </location>
</feature>
<feature type="transmembrane region" description="Helical" evidence="1">
    <location>
        <begin position="506"/>
        <end position="525"/>
    </location>
</feature>
<keyword evidence="1" id="KW-0472">Membrane</keyword>
<feature type="transmembrane region" description="Helical" evidence="1">
    <location>
        <begin position="978"/>
        <end position="999"/>
    </location>
</feature>
<feature type="transmembrane region" description="Helical" evidence="1">
    <location>
        <begin position="223"/>
        <end position="240"/>
    </location>
</feature>
<feature type="transmembrane region" description="Helical" evidence="1">
    <location>
        <begin position="1138"/>
        <end position="1157"/>
    </location>
</feature>
<feature type="transmembrane region" description="Helical" evidence="1">
    <location>
        <begin position="755"/>
        <end position="785"/>
    </location>
</feature>
<dbReference type="KEGG" id="hoh:Hoch_6358"/>
<feature type="transmembrane region" description="Helical" evidence="1">
    <location>
        <begin position="590"/>
        <end position="607"/>
    </location>
</feature>
<reference evidence="2 3" key="1">
    <citation type="journal article" date="2010" name="Stand. Genomic Sci.">
        <title>Complete genome sequence of Haliangium ochraceum type strain (SMP-2).</title>
        <authorList>
            <consortium name="US DOE Joint Genome Institute (JGI-PGF)"/>
            <person name="Ivanova N."/>
            <person name="Daum C."/>
            <person name="Lang E."/>
            <person name="Abt B."/>
            <person name="Kopitz M."/>
            <person name="Saunders E."/>
            <person name="Lapidus A."/>
            <person name="Lucas S."/>
            <person name="Glavina Del Rio T."/>
            <person name="Nolan M."/>
            <person name="Tice H."/>
            <person name="Copeland A."/>
            <person name="Cheng J.F."/>
            <person name="Chen F."/>
            <person name="Bruce D."/>
            <person name="Goodwin L."/>
            <person name="Pitluck S."/>
            <person name="Mavromatis K."/>
            <person name="Pati A."/>
            <person name="Mikhailova N."/>
            <person name="Chen A."/>
            <person name="Palaniappan K."/>
            <person name="Land M."/>
            <person name="Hauser L."/>
            <person name="Chang Y.J."/>
            <person name="Jeffries C.D."/>
            <person name="Detter J.C."/>
            <person name="Brettin T."/>
            <person name="Rohde M."/>
            <person name="Goker M."/>
            <person name="Bristow J."/>
            <person name="Markowitz V."/>
            <person name="Eisen J.A."/>
            <person name="Hugenholtz P."/>
            <person name="Kyrpides N.C."/>
            <person name="Klenk H.P."/>
        </authorList>
    </citation>
    <scope>NUCLEOTIDE SEQUENCE [LARGE SCALE GENOMIC DNA]</scope>
    <source>
        <strain evidence="3">DSM 14365 / CIP 107738 / JCM 11303 / AJ 13395 / SMP-2</strain>
    </source>
</reference>
<feature type="transmembrane region" description="Helical" evidence="1">
    <location>
        <begin position="566"/>
        <end position="583"/>
    </location>
</feature>
<feature type="transmembrane region" description="Helical" evidence="1">
    <location>
        <begin position="689"/>
        <end position="711"/>
    </location>
</feature>
<feature type="transmembrane region" description="Helical" evidence="1">
    <location>
        <begin position="847"/>
        <end position="865"/>
    </location>
</feature>
<evidence type="ECO:0000313" key="2">
    <source>
        <dbReference type="EMBL" id="ACY18828.1"/>
    </source>
</evidence>
<feature type="transmembrane region" description="Helical" evidence="1">
    <location>
        <begin position="1266"/>
        <end position="1288"/>
    </location>
</feature>
<feature type="transmembrane region" description="Helical" evidence="1">
    <location>
        <begin position="717"/>
        <end position="734"/>
    </location>
</feature>
<feature type="transmembrane region" description="Helical" evidence="1">
    <location>
        <begin position="156"/>
        <end position="177"/>
    </location>
</feature>
<feature type="transmembrane region" description="Helical" evidence="1">
    <location>
        <begin position="1031"/>
        <end position="1048"/>
    </location>
</feature>
<feature type="transmembrane region" description="Helical" evidence="1">
    <location>
        <begin position="1240"/>
        <end position="1260"/>
    </location>
</feature>
<feature type="transmembrane region" description="Helical" evidence="1">
    <location>
        <begin position="664"/>
        <end position="682"/>
    </location>
</feature>
<feature type="transmembrane region" description="Helical" evidence="1">
    <location>
        <begin position="537"/>
        <end position="554"/>
    </location>
</feature>
<feature type="transmembrane region" description="Helical" evidence="1">
    <location>
        <begin position="613"/>
        <end position="630"/>
    </location>
</feature>
<feature type="transmembrane region" description="Helical" evidence="1">
    <location>
        <begin position="1163"/>
        <end position="1185"/>
    </location>
</feature>
<dbReference type="OrthoDB" id="5477512at2"/>
<dbReference type="RefSeq" id="WP_012831420.1">
    <property type="nucleotide sequence ID" value="NC_013440.1"/>
</dbReference>
<feature type="transmembrane region" description="Helical" evidence="1">
    <location>
        <begin position="1216"/>
        <end position="1233"/>
    </location>
</feature>
<dbReference type="EMBL" id="CP001804">
    <property type="protein sequence ID" value="ACY18828.1"/>
    <property type="molecule type" value="Genomic_DNA"/>
</dbReference>
<feature type="transmembrane region" description="Helical" evidence="1">
    <location>
        <begin position="315"/>
        <end position="338"/>
    </location>
</feature>
<accession>D0LP02</accession>
<feature type="transmembrane region" description="Helical" evidence="1">
    <location>
        <begin position="637"/>
        <end position="658"/>
    </location>
</feature>
<evidence type="ECO:0008006" key="4">
    <source>
        <dbReference type="Google" id="ProtNLM"/>
    </source>
</evidence>